<comment type="subcellular location">
    <subcellularLocation>
        <location evidence="8">Cell membrane</location>
        <topology evidence="8">Peripheral membrane protein</topology>
    </subcellularLocation>
    <subcellularLocation>
        <location evidence="1">Membrane</location>
    </subcellularLocation>
</comment>
<evidence type="ECO:0000256" key="7">
    <source>
        <dbReference type="ARBA" id="ARBA00023310"/>
    </source>
</evidence>
<dbReference type="InterPro" id="IPR000711">
    <property type="entry name" value="ATPase_OSCP/dsu"/>
</dbReference>
<dbReference type="EMBL" id="SNYM01000014">
    <property type="protein sequence ID" value="TDQ46300.1"/>
    <property type="molecule type" value="Genomic_DNA"/>
</dbReference>
<dbReference type="NCBIfam" id="TIGR01145">
    <property type="entry name" value="ATP_synt_delta"/>
    <property type="match status" value="1"/>
</dbReference>
<dbReference type="SUPFAM" id="SSF47928">
    <property type="entry name" value="N-terminal domain of the delta subunit of the F1F0-ATP synthase"/>
    <property type="match status" value="1"/>
</dbReference>
<dbReference type="Proteomes" id="UP000295375">
    <property type="component" value="Unassembled WGS sequence"/>
</dbReference>
<evidence type="ECO:0000313" key="9">
    <source>
        <dbReference type="EMBL" id="TDQ46300.1"/>
    </source>
</evidence>
<evidence type="ECO:0000256" key="8">
    <source>
        <dbReference type="HAMAP-Rule" id="MF_01416"/>
    </source>
</evidence>
<keyword evidence="3 8" id="KW-0375">Hydrogen ion transport</keyword>
<proteinExistence type="inferred from homology"/>
<accession>A0A4R6UHG1</accession>
<name>A0A4R6UHG1_9GAMM</name>
<dbReference type="Pfam" id="PF00213">
    <property type="entry name" value="OSCP"/>
    <property type="match status" value="1"/>
</dbReference>
<dbReference type="GO" id="GO:0005886">
    <property type="term" value="C:plasma membrane"/>
    <property type="evidence" value="ECO:0007669"/>
    <property type="project" value="UniProtKB-SubCell"/>
</dbReference>
<dbReference type="Gene3D" id="1.10.520.20">
    <property type="entry name" value="N-terminal domain of the delta subunit of the F1F0-ATP synthase"/>
    <property type="match status" value="1"/>
</dbReference>
<gene>
    <name evidence="8" type="primary">atpH</name>
    <name evidence="9" type="ORF">EV696_11485</name>
</gene>
<dbReference type="HAMAP" id="MF_01416">
    <property type="entry name" value="ATP_synth_delta_bact"/>
    <property type="match status" value="1"/>
</dbReference>
<evidence type="ECO:0000256" key="4">
    <source>
        <dbReference type="ARBA" id="ARBA00023065"/>
    </source>
</evidence>
<dbReference type="OrthoDB" id="9816221at2"/>
<dbReference type="PRINTS" id="PR00125">
    <property type="entry name" value="ATPASEDELTA"/>
</dbReference>
<dbReference type="NCBIfam" id="NF004402">
    <property type="entry name" value="PRK05758.2-2"/>
    <property type="match status" value="1"/>
</dbReference>
<comment type="similarity">
    <text evidence="8">Belongs to the ATPase delta chain family.</text>
</comment>
<keyword evidence="7 8" id="KW-0066">ATP synthesis</keyword>
<comment type="function">
    <text evidence="8">This protein is part of the stalk that links CF(0) to CF(1). It either transmits conformational changes from CF(0) to CF(1) or is implicated in proton conduction.</text>
</comment>
<dbReference type="GO" id="GO:0045259">
    <property type="term" value="C:proton-transporting ATP synthase complex"/>
    <property type="evidence" value="ECO:0007669"/>
    <property type="project" value="UniProtKB-KW"/>
</dbReference>
<keyword evidence="8" id="KW-1003">Cell membrane</keyword>
<protein>
    <recommendedName>
        <fullName evidence="8">ATP synthase subunit delta</fullName>
    </recommendedName>
    <alternativeName>
        <fullName evidence="8">ATP synthase F(1) sector subunit delta</fullName>
    </alternativeName>
    <alternativeName>
        <fullName evidence="8">F-type ATPase subunit delta</fullName>
        <shortName evidence="8">F-ATPase subunit delta</shortName>
    </alternativeName>
</protein>
<dbReference type="InterPro" id="IPR026015">
    <property type="entry name" value="ATP_synth_OSCP/delta_N_sf"/>
</dbReference>
<keyword evidence="4 8" id="KW-0406">Ion transport</keyword>
<keyword evidence="2 8" id="KW-0813">Transport</keyword>
<organism evidence="9 10">
    <name type="scientific">Permianibacter aggregans</name>
    <dbReference type="NCBI Taxonomy" id="1510150"/>
    <lineage>
        <taxon>Bacteria</taxon>
        <taxon>Pseudomonadati</taxon>
        <taxon>Pseudomonadota</taxon>
        <taxon>Gammaproteobacteria</taxon>
        <taxon>Pseudomonadales</taxon>
        <taxon>Pseudomonadaceae</taxon>
        <taxon>Permianibacter</taxon>
    </lineage>
</organism>
<comment type="function">
    <text evidence="8">F(1)F(0) ATP synthase produces ATP from ADP in the presence of a proton or sodium gradient. F-type ATPases consist of two structural domains, F(1) containing the extramembraneous catalytic core and F(0) containing the membrane proton channel, linked together by a central stalk and a peripheral stalk. During catalysis, ATP synthesis in the catalytic domain of F(1) is coupled via a rotary mechanism of the central stalk subunits to proton translocation.</text>
</comment>
<sequence>MSELTTVARPYAKAAFEYALENKALSAWADFLQFLAVAVNDESLSALLDNPRVPKETRLAALLAVCEGRLPEGGKAYIEMLAENDRLNTVPEVCALFLIEKAAHEKTVEVTITSAMPMADSEKKTLVESLAKKWQKQVFAKYEVDADLIGGVIVRGNDVVIDGSVRGKLNRLGERLRA</sequence>
<keyword evidence="5 8" id="KW-0472">Membrane</keyword>
<reference evidence="9 10" key="1">
    <citation type="submission" date="2019-03" db="EMBL/GenBank/DDBJ databases">
        <title>Genomic Encyclopedia of Type Strains, Phase IV (KMG-IV): sequencing the most valuable type-strain genomes for metagenomic binning, comparative biology and taxonomic classification.</title>
        <authorList>
            <person name="Goeker M."/>
        </authorList>
    </citation>
    <scope>NUCLEOTIDE SEQUENCE [LARGE SCALE GENOMIC DNA]</scope>
    <source>
        <strain evidence="9 10">DSM 103792</strain>
    </source>
</reference>
<dbReference type="PANTHER" id="PTHR11910">
    <property type="entry name" value="ATP SYNTHASE DELTA CHAIN"/>
    <property type="match status" value="1"/>
</dbReference>
<comment type="caution">
    <text evidence="9">The sequence shown here is derived from an EMBL/GenBank/DDBJ whole genome shotgun (WGS) entry which is preliminary data.</text>
</comment>
<evidence type="ECO:0000256" key="1">
    <source>
        <dbReference type="ARBA" id="ARBA00004370"/>
    </source>
</evidence>
<evidence type="ECO:0000313" key="10">
    <source>
        <dbReference type="Proteomes" id="UP000295375"/>
    </source>
</evidence>
<evidence type="ECO:0000256" key="6">
    <source>
        <dbReference type="ARBA" id="ARBA00023196"/>
    </source>
</evidence>
<evidence type="ECO:0000256" key="5">
    <source>
        <dbReference type="ARBA" id="ARBA00023136"/>
    </source>
</evidence>
<dbReference type="AlphaFoldDB" id="A0A4R6UHG1"/>
<evidence type="ECO:0000256" key="2">
    <source>
        <dbReference type="ARBA" id="ARBA00022448"/>
    </source>
</evidence>
<keyword evidence="6 8" id="KW-0139">CF(1)</keyword>
<dbReference type="GO" id="GO:0046933">
    <property type="term" value="F:proton-transporting ATP synthase activity, rotational mechanism"/>
    <property type="evidence" value="ECO:0007669"/>
    <property type="project" value="UniProtKB-UniRule"/>
</dbReference>
<keyword evidence="10" id="KW-1185">Reference proteome</keyword>
<evidence type="ECO:0000256" key="3">
    <source>
        <dbReference type="ARBA" id="ARBA00022781"/>
    </source>
</evidence>
<dbReference type="RefSeq" id="WP_133592030.1">
    <property type="nucleotide sequence ID" value="NZ_CP037953.1"/>
</dbReference>